<dbReference type="GO" id="GO:0016020">
    <property type="term" value="C:membrane"/>
    <property type="evidence" value="ECO:0007669"/>
    <property type="project" value="UniProtKB-SubCell"/>
</dbReference>
<comment type="subcellular location">
    <subcellularLocation>
        <location evidence="4">Membrane</location>
        <topology evidence="4">Multi-pass membrane protein</topology>
    </subcellularLocation>
</comment>
<keyword evidence="1 4" id="KW-0812">Transmembrane</keyword>
<feature type="transmembrane region" description="Helical" evidence="4">
    <location>
        <begin position="70"/>
        <end position="90"/>
    </location>
</feature>
<evidence type="ECO:0000256" key="1">
    <source>
        <dbReference type="ARBA" id="ARBA00022692"/>
    </source>
</evidence>
<keyword evidence="4" id="KW-0186">Copper</keyword>
<evidence type="ECO:0000256" key="4">
    <source>
        <dbReference type="RuleBase" id="RU367022"/>
    </source>
</evidence>
<keyword evidence="3 4" id="KW-0472">Membrane</keyword>
<proteinExistence type="inferred from homology"/>
<comment type="similarity">
    <text evidence="4">Belongs to the copper transporter (Ctr) (TC 1.A.56) family. SLC31A subfamily.</text>
</comment>
<gene>
    <name evidence="5" type="ORF">N7482_009864</name>
</gene>
<feature type="transmembrane region" description="Helical" evidence="4">
    <location>
        <begin position="193"/>
        <end position="209"/>
    </location>
</feature>
<keyword evidence="4" id="KW-0406">Ion transport</keyword>
<dbReference type="Pfam" id="PF04145">
    <property type="entry name" value="Ctr"/>
    <property type="match status" value="1"/>
</dbReference>
<evidence type="ECO:0000313" key="6">
    <source>
        <dbReference type="Proteomes" id="UP001149163"/>
    </source>
</evidence>
<dbReference type="PANTHER" id="PTHR12483">
    <property type="entry name" value="SOLUTE CARRIER FAMILY 31 COPPER TRANSPORTERS"/>
    <property type="match status" value="1"/>
</dbReference>
<dbReference type="OrthoDB" id="161814at2759"/>
<keyword evidence="4" id="KW-0187">Copper transport</keyword>
<evidence type="ECO:0000313" key="5">
    <source>
        <dbReference type="EMBL" id="KAJ5153386.1"/>
    </source>
</evidence>
<dbReference type="InterPro" id="IPR007274">
    <property type="entry name" value="Cop_transporter"/>
</dbReference>
<keyword evidence="6" id="KW-1185">Reference proteome</keyword>
<protein>
    <recommendedName>
        <fullName evidence="4">Copper transport protein</fullName>
    </recommendedName>
</protein>
<dbReference type="PANTHER" id="PTHR12483:SF115">
    <property type="entry name" value="COPPER TRANSPORT PROTEIN"/>
    <property type="match status" value="1"/>
</dbReference>
<sequence>MDHSMHMNHGDMDHGDMGHGDMDMGQCNMNASTLANTSIEIPLLMSSLLDQMVFTWSSKNLCVIFRQWRITGPVSLLLSLILIVLLTAGYEGVRQVTRKYEAAHNQRLNAFAVSATTGGALSLMSCPAVDGIPEPATANVYDNIHGEGSPLLVGRDNRAAIARQGRITLAALYAIQVFYSFFIMLLFMTYNGLIMLAVAVGAFVGYLAFADGTPATKSIACH</sequence>
<reference evidence="5" key="1">
    <citation type="submission" date="2022-11" db="EMBL/GenBank/DDBJ databases">
        <authorList>
            <person name="Petersen C."/>
        </authorList>
    </citation>
    <scope>NUCLEOTIDE SEQUENCE</scope>
    <source>
        <strain evidence="5">IBT 26290</strain>
    </source>
</reference>
<dbReference type="RefSeq" id="XP_056539694.1">
    <property type="nucleotide sequence ID" value="XM_056691988.1"/>
</dbReference>
<feature type="transmembrane region" description="Helical" evidence="4">
    <location>
        <begin position="167"/>
        <end position="187"/>
    </location>
</feature>
<organism evidence="5 6">
    <name type="scientific">Penicillium canariense</name>
    <dbReference type="NCBI Taxonomy" id="189055"/>
    <lineage>
        <taxon>Eukaryota</taxon>
        <taxon>Fungi</taxon>
        <taxon>Dikarya</taxon>
        <taxon>Ascomycota</taxon>
        <taxon>Pezizomycotina</taxon>
        <taxon>Eurotiomycetes</taxon>
        <taxon>Eurotiomycetidae</taxon>
        <taxon>Eurotiales</taxon>
        <taxon>Aspergillaceae</taxon>
        <taxon>Penicillium</taxon>
    </lineage>
</organism>
<reference evidence="5" key="2">
    <citation type="journal article" date="2023" name="IMA Fungus">
        <title>Comparative genomic study of the Penicillium genus elucidates a diverse pangenome and 15 lateral gene transfer events.</title>
        <authorList>
            <person name="Petersen C."/>
            <person name="Sorensen T."/>
            <person name="Nielsen M.R."/>
            <person name="Sondergaard T.E."/>
            <person name="Sorensen J.L."/>
            <person name="Fitzpatrick D.A."/>
            <person name="Frisvad J.C."/>
            <person name="Nielsen K.L."/>
        </authorList>
    </citation>
    <scope>NUCLEOTIDE SEQUENCE</scope>
    <source>
        <strain evidence="5">IBT 26290</strain>
    </source>
</reference>
<evidence type="ECO:0000256" key="3">
    <source>
        <dbReference type="ARBA" id="ARBA00023136"/>
    </source>
</evidence>
<dbReference type="GeneID" id="81431164"/>
<keyword evidence="4" id="KW-0813">Transport</keyword>
<dbReference type="Proteomes" id="UP001149163">
    <property type="component" value="Unassembled WGS sequence"/>
</dbReference>
<dbReference type="EMBL" id="JAPQKN010000007">
    <property type="protein sequence ID" value="KAJ5153386.1"/>
    <property type="molecule type" value="Genomic_DNA"/>
</dbReference>
<dbReference type="GO" id="GO:0005375">
    <property type="term" value="F:copper ion transmembrane transporter activity"/>
    <property type="evidence" value="ECO:0007669"/>
    <property type="project" value="UniProtKB-UniRule"/>
</dbReference>
<keyword evidence="2 4" id="KW-1133">Transmembrane helix</keyword>
<accession>A0A9W9HPJ5</accession>
<evidence type="ECO:0000256" key="2">
    <source>
        <dbReference type="ARBA" id="ARBA00022989"/>
    </source>
</evidence>
<name>A0A9W9HPJ5_9EURO</name>
<comment type="caution">
    <text evidence="5">The sequence shown here is derived from an EMBL/GenBank/DDBJ whole genome shotgun (WGS) entry which is preliminary data.</text>
</comment>
<dbReference type="AlphaFoldDB" id="A0A9W9HPJ5"/>